<dbReference type="PROSITE" id="PS00455">
    <property type="entry name" value="AMP_BINDING"/>
    <property type="match status" value="1"/>
</dbReference>
<organism evidence="8 9">
    <name type="scientific">Rhynchosporium agropyri</name>
    <dbReference type="NCBI Taxonomy" id="914238"/>
    <lineage>
        <taxon>Eukaryota</taxon>
        <taxon>Fungi</taxon>
        <taxon>Dikarya</taxon>
        <taxon>Ascomycota</taxon>
        <taxon>Pezizomycotina</taxon>
        <taxon>Leotiomycetes</taxon>
        <taxon>Helotiales</taxon>
        <taxon>Ploettnerulaceae</taxon>
        <taxon>Rhynchosporium</taxon>
    </lineage>
</organism>
<feature type="domain" description="AMP-binding enzyme C-terminal" evidence="7">
    <location>
        <begin position="441"/>
        <end position="523"/>
    </location>
</feature>
<evidence type="ECO:0000313" key="8">
    <source>
        <dbReference type="EMBL" id="CZS90147.1"/>
    </source>
</evidence>
<name>A0A1E1JW97_9HELO</name>
<dbReference type="OrthoDB" id="6509636at2759"/>
<feature type="domain" description="AMP-dependent synthetase/ligase" evidence="6">
    <location>
        <begin position="26"/>
        <end position="390"/>
    </location>
</feature>
<dbReference type="GO" id="GO:0016405">
    <property type="term" value="F:CoA-ligase activity"/>
    <property type="evidence" value="ECO:0007669"/>
    <property type="project" value="TreeGrafter"/>
</dbReference>
<proteinExistence type="inferred from homology"/>
<evidence type="ECO:0000256" key="5">
    <source>
        <dbReference type="ARBA" id="ARBA00022840"/>
    </source>
</evidence>
<dbReference type="InterPro" id="IPR025110">
    <property type="entry name" value="AMP-bd_C"/>
</dbReference>
<dbReference type="AlphaFoldDB" id="A0A1E1JW97"/>
<evidence type="ECO:0000259" key="7">
    <source>
        <dbReference type="Pfam" id="PF13193"/>
    </source>
</evidence>
<dbReference type="Proteomes" id="UP000178912">
    <property type="component" value="Unassembled WGS sequence"/>
</dbReference>
<dbReference type="SUPFAM" id="SSF56801">
    <property type="entry name" value="Acetyl-CoA synthetase-like"/>
    <property type="match status" value="1"/>
</dbReference>
<dbReference type="CDD" id="cd05911">
    <property type="entry name" value="Firefly_Luc_like"/>
    <property type="match status" value="1"/>
</dbReference>
<dbReference type="GO" id="GO:0005524">
    <property type="term" value="F:ATP binding"/>
    <property type="evidence" value="ECO:0007669"/>
    <property type="project" value="UniProtKB-KW"/>
</dbReference>
<reference evidence="9" key="1">
    <citation type="submission" date="2016-03" db="EMBL/GenBank/DDBJ databases">
        <authorList>
            <person name="Guldener U."/>
        </authorList>
    </citation>
    <scope>NUCLEOTIDE SEQUENCE [LARGE SCALE GENOMIC DNA]</scope>
    <source>
        <strain evidence="9">04CH-RAC-A.6.1</strain>
    </source>
</reference>
<comment type="pathway">
    <text evidence="1">Siderophore biosynthesis.</text>
</comment>
<dbReference type="FunFam" id="3.30.300.30:FF:000007">
    <property type="entry name" value="4-coumarate--CoA ligase 2"/>
    <property type="match status" value="1"/>
</dbReference>
<dbReference type="InterPro" id="IPR045851">
    <property type="entry name" value="AMP-bd_C_sf"/>
</dbReference>
<evidence type="ECO:0000313" key="9">
    <source>
        <dbReference type="Proteomes" id="UP000178912"/>
    </source>
</evidence>
<sequence length="546" mass="59388">MATESLFPLMDIPEVDLWDFIFEGKRTFPDHQVVFVDAKTSRQYTFQEVKNTAIAFGKALRSKWNWGKGDVVGFYSSNCVDTPALTFGALWAGGIVSPANPAASVKELAFQLKDSGAKALITQLSTFKITLEAAKLAGISQDRILLMGDEKRAGITHAQDLIASARKSPPLQRPVCANTDLCFLVYSSGTTGLPKAVMLTHRNIVSNTMMTDVGSPETEPKDVLIAVLPLYHIYGLALLIVHSIHIGAKVVVMPAFEPQAFLGAIEKYKVTLAHLVPPIILLLAKSPLVDNHDLSSLKSIASAAAPLTLDLIEAVWKRLKIPIKQAWGMSETSPAITTQLVSDWQTTMGSVGKILPNQSLRFVSEAGDILPPGQDGEIWVKGPNVFPGYLNNPEATANCMTEDGFMKTGDIGHITRDGHVYITDRLKELIKYKGFQVAPAELEGVLVGHDQVADACVLGVWNADQATEVPRAYVVKSPAAKNIEDAVLEQEIVSWVSSKVAGHKKLRGGVHFVDEIPKSAAGKILRRILRDKIKAEEESSRVKSKL</sequence>
<comment type="similarity">
    <text evidence="2">Belongs to the ATP-dependent AMP-binding enzyme family.</text>
</comment>
<dbReference type="FunFam" id="3.40.50.12780:FF:000003">
    <property type="entry name" value="Long-chain-fatty-acid--CoA ligase FadD"/>
    <property type="match status" value="1"/>
</dbReference>
<accession>A0A1E1JW97</accession>
<dbReference type="Pfam" id="PF13193">
    <property type="entry name" value="AMP-binding_C"/>
    <property type="match status" value="1"/>
</dbReference>
<dbReference type="InterPro" id="IPR042099">
    <property type="entry name" value="ANL_N_sf"/>
</dbReference>
<evidence type="ECO:0000256" key="3">
    <source>
        <dbReference type="ARBA" id="ARBA00022598"/>
    </source>
</evidence>
<keyword evidence="5" id="KW-0067">ATP-binding</keyword>
<keyword evidence="4" id="KW-0547">Nucleotide-binding</keyword>
<dbReference type="InterPro" id="IPR000873">
    <property type="entry name" value="AMP-dep_synth/lig_dom"/>
</dbReference>
<dbReference type="InterPro" id="IPR020845">
    <property type="entry name" value="AMP-binding_CS"/>
</dbReference>
<dbReference type="Gene3D" id="3.40.50.12780">
    <property type="entry name" value="N-terminal domain of ligase-like"/>
    <property type="match status" value="1"/>
</dbReference>
<dbReference type="PANTHER" id="PTHR24096">
    <property type="entry name" value="LONG-CHAIN-FATTY-ACID--COA LIGASE"/>
    <property type="match status" value="1"/>
</dbReference>
<dbReference type="Pfam" id="PF00501">
    <property type="entry name" value="AMP-binding"/>
    <property type="match status" value="1"/>
</dbReference>
<evidence type="ECO:0000259" key="6">
    <source>
        <dbReference type="Pfam" id="PF00501"/>
    </source>
</evidence>
<gene>
    <name evidence="8" type="ORF">RAG0_01305</name>
</gene>
<keyword evidence="9" id="KW-1185">Reference proteome</keyword>
<dbReference type="Gene3D" id="3.30.300.30">
    <property type="match status" value="1"/>
</dbReference>
<protein>
    <submittedName>
        <fullName evidence="8">Related to 4-coumarate-CoA ligase 2</fullName>
    </submittedName>
</protein>
<evidence type="ECO:0000256" key="2">
    <source>
        <dbReference type="ARBA" id="ARBA00006432"/>
    </source>
</evidence>
<dbReference type="PANTHER" id="PTHR24096:SF149">
    <property type="entry name" value="AMP-BINDING DOMAIN-CONTAINING PROTEIN-RELATED"/>
    <property type="match status" value="1"/>
</dbReference>
<evidence type="ECO:0000256" key="1">
    <source>
        <dbReference type="ARBA" id="ARBA00004924"/>
    </source>
</evidence>
<keyword evidence="3 8" id="KW-0436">Ligase</keyword>
<evidence type="ECO:0000256" key="4">
    <source>
        <dbReference type="ARBA" id="ARBA00022741"/>
    </source>
</evidence>
<dbReference type="EMBL" id="FJUX01000004">
    <property type="protein sequence ID" value="CZS90147.1"/>
    <property type="molecule type" value="Genomic_DNA"/>
</dbReference>